<dbReference type="InterPro" id="IPR029062">
    <property type="entry name" value="Class_I_gatase-like"/>
</dbReference>
<dbReference type="InterPro" id="IPR024078">
    <property type="entry name" value="LmbE-like_dom_sf"/>
</dbReference>
<dbReference type="SUPFAM" id="SSF102588">
    <property type="entry name" value="LmbE-like"/>
    <property type="match status" value="1"/>
</dbReference>
<dbReference type="InterPro" id="IPR003737">
    <property type="entry name" value="GlcNAc_PI_deacetylase-related"/>
</dbReference>
<dbReference type="AlphaFoldDB" id="A0A917QBC7"/>
<dbReference type="SUPFAM" id="SSF52317">
    <property type="entry name" value="Class I glutamine amidotransferase-like"/>
    <property type="match status" value="1"/>
</dbReference>
<accession>A0A917QBC7</accession>
<gene>
    <name evidence="1" type="ORF">GCM10011322_30540</name>
</gene>
<dbReference type="EMBL" id="BMMF01000009">
    <property type="protein sequence ID" value="GGK41315.1"/>
    <property type="molecule type" value="Genomic_DNA"/>
</dbReference>
<keyword evidence="2" id="KW-1185">Reference proteome</keyword>
<protein>
    <submittedName>
        <fullName evidence="1">PIG-L domain-containing protein</fullName>
    </submittedName>
</protein>
<evidence type="ECO:0000313" key="2">
    <source>
        <dbReference type="Proteomes" id="UP000600449"/>
    </source>
</evidence>
<evidence type="ECO:0000313" key="1">
    <source>
        <dbReference type="EMBL" id="GGK41315.1"/>
    </source>
</evidence>
<dbReference type="Pfam" id="PF02585">
    <property type="entry name" value="PIG-L"/>
    <property type="match status" value="1"/>
</dbReference>
<name>A0A917QBC7_9HYPH</name>
<dbReference type="Gene3D" id="3.40.50.10320">
    <property type="entry name" value="LmbE-like"/>
    <property type="match status" value="1"/>
</dbReference>
<organism evidence="1 2">
    <name type="scientific">Salinarimonas ramus</name>
    <dbReference type="NCBI Taxonomy" id="690164"/>
    <lineage>
        <taxon>Bacteria</taxon>
        <taxon>Pseudomonadati</taxon>
        <taxon>Pseudomonadota</taxon>
        <taxon>Alphaproteobacteria</taxon>
        <taxon>Hyphomicrobiales</taxon>
        <taxon>Salinarimonadaceae</taxon>
        <taxon>Salinarimonas</taxon>
    </lineage>
</organism>
<proteinExistence type="predicted"/>
<sequence>MTSLPEPSARERLARDRADPAILRLHRRLSRLRGVCAFMNTGAHPDDEHSGLLAYLRYGMGLSVAVACSTRGEGGQNALGPERVGALGVLRTREMEEAARELDADVVWLGHGPGDPVHDFGFSKNGDDTLSRWGEARIVERLVRAYRRWRPDIVLPTFLDVPGQHGHHRAMTRAALAAIPVAADPEAHPEHALDGLAPWRVTKAYLPAWSGGGDTYDDETPPPAQTLRIAIPGREPISGAEYDRIGEYSRFYHASQGMGAFRDTARRAYALHLVEGPAGAGAHEAHLLDGLPATLADLAPLAGTEAAARDLVAARYAIDAALAAFPDRARIVEALAAAAGALDRARADADAGFLMLHGHRLERTALALDAALVEASGLVVSAQARPARLAPGESGRLDVRVAETGAAEEIAVTVETPAGLSAERQRDEDGDAAFRFALAAAQDAPLSPLYPPDWNAIGGNGPLVPTIEATIGGRRAKARLDLADAFAIAPTSSVALSPDAIIAPLADPRRAWAISVEGPEIALDTPEGFRVTGGEGRLRIEASGDLRPGLHQFPARTDAGPAWRITPIRYPHIGATAYREPAMLRLIALDLALPEGARIGYVGGGADRVGTWLERMGLDVAMLTAADLAGDLTRFTTIVVGIFAFKLRPDLTAATARLHAFVEGGGHLVTLYHRPSDAWDPAATPPRPLAIGSPSLRWRVTNPAAPVTVRAPDHPLLAGPNRIGPADWEGWDKERGLYFAAERDPAYEPLLAMNDPGEAPLDGALVSARIGRGRHTHTSLVLHHQLDRLVPGAFRLMANLVQPAS</sequence>
<dbReference type="Proteomes" id="UP000600449">
    <property type="component" value="Unassembled WGS sequence"/>
</dbReference>
<reference evidence="1 2" key="1">
    <citation type="journal article" date="2014" name="Int. J. Syst. Evol. Microbiol.">
        <title>Complete genome sequence of Corynebacterium casei LMG S-19264T (=DSM 44701T), isolated from a smear-ripened cheese.</title>
        <authorList>
            <consortium name="US DOE Joint Genome Institute (JGI-PGF)"/>
            <person name="Walter F."/>
            <person name="Albersmeier A."/>
            <person name="Kalinowski J."/>
            <person name="Ruckert C."/>
        </authorList>
    </citation>
    <scope>NUCLEOTIDE SEQUENCE [LARGE SCALE GENOMIC DNA]</scope>
    <source>
        <strain evidence="1 2">CGMCC 1.9161</strain>
    </source>
</reference>
<comment type="caution">
    <text evidence="1">The sequence shown here is derived from an EMBL/GenBank/DDBJ whole genome shotgun (WGS) entry which is preliminary data.</text>
</comment>
<dbReference type="RefSeq" id="WP_188914113.1">
    <property type="nucleotide sequence ID" value="NZ_BMMF01000009.1"/>
</dbReference>